<dbReference type="SUPFAM" id="SSF56801">
    <property type="entry name" value="Acetyl-CoA synthetase-like"/>
    <property type="match status" value="1"/>
</dbReference>
<evidence type="ECO:0000313" key="2">
    <source>
        <dbReference type="EMBL" id="KAF7784445.1"/>
    </source>
</evidence>
<dbReference type="Proteomes" id="UP000629468">
    <property type="component" value="Unassembled WGS sequence"/>
</dbReference>
<proteinExistence type="predicted"/>
<dbReference type="InterPro" id="IPR025110">
    <property type="entry name" value="AMP-bd_C"/>
</dbReference>
<reference evidence="2 3" key="1">
    <citation type="journal article" name="Sci. Rep.">
        <title>Telomere-to-telomere assembled and centromere annotated genomes of the two main subspecies of the button mushroom Agaricus bisporus reveal especially polymorphic chromosome ends.</title>
        <authorList>
            <person name="Sonnenberg A.S.M."/>
            <person name="Sedaghat-Telgerd N."/>
            <person name="Lavrijssen B."/>
            <person name="Ohm R.A."/>
            <person name="Hendrickx P.M."/>
            <person name="Scholtmeijer K."/>
            <person name="Baars J.J.P."/>
            <person name="van Peer A."/>
        </authorList>
    </citation>
    <scope>NUCLEOTIDE SEQUENCE [LARGE SCALE GENOMIC DNA]</scope>
    <source>
        <strain evidence="2 3">H119_p4</strain>
    </source>
</reference>
<evidence type="ECO:0000259" key="1">
    <source>
        <dbReference type="Pfam" id="PF13193"/>
    </source>
</evidence>
<organism evidence="2 3">
    <name type="scientific">Agaricus bisporus var. burnettii</name>
    <dbReference type="NCBI Taxonomy" id="192524"/>
    <lineage>
        <taxon>Eukaryota</taxon>
        <taxon>Fungi</taxon>
        <taxon>Dikarya</taxon>
        <taxon>Basidiomycota</taxon>
        <taxon>Agaricomycotina</taxon>
        <taxon>Agaricomycetes</taxon>
        <taxon>Agaricomycetidae</taxon>
        <taxon>Agaricales</taxon>
        <taxon>Agaricineae</taxon>
        <taxon>Agaricaceae</taxon>
        <taxon>Agaricus</taxon>
    </lineage>
</organism>
<accession>A0A8H7FB86</accession>
<dbReference type="InterPro" id="IPR045851">
    <property type="entry name" value="AMP-bd_C_sf"/>
</dbReference>
<comment type="caution">
    <text evidence="2">The sequence shown here is derived from an EMBL/GenBank/DDBJ whole genome shotgun (WGS) entry which is preliminary data.</text>
</comment>
<dbReference type="Gene3D" id="3.30.300.30">
    <property type="match status" value="1"/>
</dbReference>
<feature type="domain" description="AMP-binding enzyme C-terminal" evidence="1">
    <location>
        <begin position="1"/>
        <end position="55"/>
    </location>
</feature>
<dbReference type="Pfam" id="PF13193">
    <property type="entry name" value="AMP-binding_C"/>
    <property type="match status" value="1"/>
</dbReference>
<evidence type="ECO:0000313" key="3">
    <source>
        <dbReference type="Proteomes" id="UP000629468"/>
    </source>
</evidence>
<name>A0A8H7FB86_AGABI</name>
<dbReference type="AlphaFoldDB" id="A0A8H7FB86"/>
<sequence length="68" mass="7649">MAFVLLHPQHAAKWAGRHHEFGNDLKNHAKARLPGFACPEWIEVVPDLPKTSTGKILKSELRKIVAKL</sequence>
<protein>
    <recommendedName>
        <fullName evidence="1">AMP-binding enzyme C-terminal domain-containing protein</fullName>
    </recommendedName>
</protein>
<gene>
    <name evidence="2" type="ORF">Agabi119p4_610</name>
</gene>
<dbReference type="EMBL" id="JABXXO010000001">
    <property type="protein sequence ID" value="KAF7784445.1"/>
    <property type="molecule type" value="Genomic_DNA"/>
</dbReference>